<feature type="region of interest" description="Disordered" evidence="1">
    <location>
        <begin position="45"/>
        <end position="68"/>
    </location>
</feature>
<protein>
    <submittedName>
        <fullName evidence="2">Uncharacterized protein</fullName>
    </submittedName>
</protein>
<dbReference type="Proteomes" id="UP000562682">
    <property type="component" value="Unassembled WGS sequence"/>
</dbReference>
<dbReference type="AlphaFoldDB" id="A0A8H5XHD2"/>
<name>A0A8H5XHD2_9HYPO</name>
<gene>
    <name evidence="2" type="ORF">FDENT_1748</name>
</gene>
<accession>A0A8H5XHD2</accession>
<evidence type="ECO:0000313" key="3">
    <source>
        <dbReference type="Proteomes" id="UP000562682"/>
    </source>
</evidence>
<sequence length="179" mass="20095">MQTYRPLHMKADIDPAGALAANASFHRPQSEKLPQLLKDIEAPRGLPSRQHSSHSLVITDPTTNPTDHDLTATVGSKDTSARETREANISSALYPSLGHRPLLVTSNCLALVIMVIMPFECQTEDHCRSEHQLRFLSKSGPGRLVGDHQQLVFFPQDYKLLRFTPAAYLDNITYCFDYY</sequence>
<feature type="compositionally biased region" description="Polar residues" evidence="1">
    <location>
        <begin position="49"/>
        <end position="65"/>
    </location>
</feature>
<proteinExistence type="predicted"/>
<dbReference type="EMBL" id="JAAOAK010000031">
    <property type="protein sequence ID" value="KAF5693742.1"/>
    <property type="molecule type" value="Genomic_DNA"/>
</dbReference>
<evidence type="ECO:0000313" key="2">
    <source>
        <dbReference type="EMBL" id="KAF5693742.1"/>
    </source>
</evidence>
<organism evidence="2 3">
    <name type="scientific">Fusarium denticulatum</name>
    <dbReference type="NCBI Taxonomy" id="48507"/>
    <lineage>
        <taxon>Eukaryota</taxon>
        <taxon>Fungi</taxon>
        <taxon>Dikarya</taxon>
        <taxon>Ascomycota</taxon>
        <taxon>Pezizomycotina</taxon>
        <taxon>Sordariomycetes</taxon>
        <taxon>Hypocreomycetidae</taxon>
        <taxon>Hypocreales</taxon>
        <taxon>Nectriaceae</taxon>
        <taxon>Fusarium</taxon>
        <taxon>Fusarium fujikuroi species complex</taxon>
    </lineage>
</organism>
<evidence type="ECO:0000256" key="1">
    <source>
        <dbReference type="SAM" id="MobiDB-lite"/>
    </source>
</evidence>
<comment type="caution">
    <text evidence="2">The sequence shown here is derived from an EMBL/GenBank/DDBJ whole genome shotgun (WGS) entry which is preliminary data.</text>
</comment>
<reference evidence="2 3" key="1">
    <citation type="submission" date="2020-05" db="EMBL/GenBank/DDBJ databases">
        <title>Identification and distribution of gene clusters putatively required for synthesis of sphingolipid metabolism inhibitors in phylogenetically diverse species of the filamentous fungus Fusarium.</title>
        <authorList>
            <person name="Kim H.-S."/>
            <person name="Busman M."/>
            <person name="Brown D.W."/>
            <person name="Divon H."/>
            <person name="Uhlig S."/>
            <person name="Proctor R.H."/>
        </authorList>
    </citation>
    <scope>NUCLEOTIDE SEQUENCE [LARGE SCALE GENOMIC DNA]</scope>
    <source>
        <strain evidence="2 3">NRRL 25311</strain>
    </source>
</reference>
<keyword evidence="3" id="KW-1185">Reference proteome</keyword>